<evidence type="ECO:0000313" key="6">
    <source>
        <dbReference type="EMBL" id="QID78628.1"/>
    </source>
</evidence>
<dbReference type="InterPro" id="IPR013714">
    <property type="entry name" value="Golgi_TVP15"/>
</dbReference>
<dbReference type="PANTHER" id="PTHR28128">
    <property type="entry name" value="GOLGI APPARATUS MEMBRANE PROTEIN TVP15"/>
    <property type="match status" value="1"/>
</dbReference>
<keyword evidence="7" id="KW-1185">Reference proteome</keyword>
<dbReference type="AlphaFoldDB" id="A0A6C1DNL6"/>
<comment type="subcellular location">
    <subcellularLocation>
        <location evidence="1">Membrane</location>
        <topology evidence="1">Multi-pass membrane protein</topology>
    </subcellularLocation>
</comment>
<evidence type="ECO:0000256" key="4">
    <source>
        <dbReference type="ARBA" id="ARBA00023136"/>
    </source>
</evidence>
<dbReference type="OrthoDB" id="423534at2759"/>
<proteinExistence type="predicted"/>
<protein>
    <submittedName>
        <fullName evidence="6">Late Golgi vesicles protein</fullName>
    </submittedName>
</protein>
<evidence type="ECO:0000256" key="2">
    <source>
        <dbReference type="ARBA" id="ARBA00022692"/>
    </source>
</evidence>
<evidence type="ECO:0000256" key="1">
    <source>
        <dbReference type="ARBA" id="ARBA00004141"/>
    </source>
</evidence>
<gene>
    <name evidence="6" type="primary">TVP15_1</name>
    <name evidence="6" type="ORF">GRS66_000845</name>
</gene>
<evidence type="ECO:0000256" key="3">
    <source>
        <dbReference type="ARBA" id="ARBA00022989"/>
    </source>
</evidence>
<dbReference type="EMBL" id="CP048985">
    <property type="protein sequence ID" value="QID78628.1"/>
    <property type="molecule type" value="Genomic_DNA"/>
</dbReference>
<dbReference type="PANTHER" id="PTHR28128:SF1">
    <property type="entry name" value="GOLGI APPARATUS MEMBRANE PROTEIN TVP15"/>
    <property type="match status" value="1"/>
</dbReference>
<organism evidence="6 7">
    <name type="scientific">Saccharomyces pastorianus</name>
    <name type="common">Lager yeast</name>
    <name type="synonym">Saccharomyces cerevisiae x Saccharomyces eubayanus</name>
    <dbReference type="NCBI Taxonomy" id="27292"/>
    <lineage>
        <taxon>Eukaryota</taxon>
        <taxon>Fungi</taxon>
        <taxon>Dikarya</taxon>
        <taxon>Ascomycota</taxon>
        <taxon>Saccharomycotina</taxon>
        <taxon>Saccharomycetes</taxon>
        <taxon>Saccharomycetales</taxon>
        <taxon>Saccharomycetaceae</taxon>
        <taxon>Saccharomyces</taxon>
    </lineage>
</organism>
<dbReference type="Pfam" id="PF08507">
    <property type="entry name" value="COPI_assoc"/>
    <property type="match status" value="1"/>
</dbReference>
<keyword evidence="2 5" id="KW-0812">Transmembrane</keyword>
<feature type="transmembrane region" description="Helical" evidence="5">
    <location>
        <begin position="94"/>
        <end position="113"/>
    </location>
</feature>
<dbReference type="GO" id="GO:0000139">
    <property type="term" value="C:Golgi membrane"/>
    <property type="evidence" value="ECO:0007669"/>
    <property type="project" value="TreeGrafter"/>
</dbReference>
<name>A0A6C1DNL6_SACPS</name>
<accession>A0A6C1DNL6</accession>
<feature type="transmembrane region" description="Helical" evidence="5">
    <location>
        <begin position="38"/>
        <end position="56"/>
    </location>
</feature>
<sequence>MSVIPPKFFKIANISIGCIDIIAALSQLTYIFTNLNVFLLAVYGLALSVPIVYLEFKVPSNLYRYASFYFSFLGRGLSYILLSLIISFGGIYNILAGMFTFILGVAFIVFHFSQFVEEPANFRAPGSSLSIGDDDIDDDDDMI</sequence>
<keyword evidence="4 5" id="KW-0472">Membrane</keyword>
<dbReference type="Proteomes" id="UP000501346">
    <property type="component" value="Chromosome ScIV"/>
</dbReference>
<reference evidence="6 7" key="1">
    <citation type="journal article" date="2019" name="BMC Genomics">
        <title>Chromosome level assembly and comparative genome analysis confirm lager-brewing yeasts originated from a single hybridization.</title>
        <authorList>
            <person name="Salazar A.N."/>
            <person name="Gorter de Vries A.R."/>
            <person name="van den Broek M."/>
            <person name="Brouwers N."/>
            <person name="de la Torre Cortes P."/>
            <person name="Kuijpers N.G.A."/>
            <person name="Daran J.G."/>
            <person name="Abeel T."/>
        </authorList>
    </citation>
    <scope>NUCLEOTIDE SEQUENCE [LARGE SCALE GENOMIC DNA]</scope>
    <source>
        <strain evidence="6 7">CBS 1483</strain>
    </source>
</reference>
<evidence type="ECO:0000256" key="5">
    <source>
        <dbReference type="SAM" id="Phobius"/>
    </source>
</evidence>
<feature type="transmembrane region" description="Helical" evidence="5">
    <location>
        <begin position="68"/>
        <end position="88"/>
    </location>
</feature>
<dbReference type="GO" id="GO:0016192">
    <property type="term" value="P:vesicle-mediated transport"/>
    <property type="evidence" value="ECO:0007669"/>
    <property type="project" value="TreeGrafter"/>
</dbReference>
<dbReference type="SMR" id="A0A6C1DNL6"/>
<keyword evidence="3 5" id="KW-1133">Transmembrane helix</keyword>
<evidence type="ECO:0000313" key="7">
    <source>
        <dbReference type="Proteomes" id="UP000501346"/>
    </source>
</evidence>